<comment type="caution">
    <text evidence="4">The sequence shown here is derived from an EMBL/GenBank/DDBJ whole genome shotgun (WGS) entry which is preliminary data.</text>
</comment>
<dbReference type="SUPFAM" id="SSF54631">
    <property type="entry name" value="CBS-domain pair"/>
    <property type="match status" value="1"/>
</dbReference>
<accession>A0A831UD52</accession>
<keyword evidence="1 2" id="KW-0129">CBS domain</keyword>
<proteinExistence type="predicted"/>
<dbReference type="CDD" id="cd04584">
    <property type="entry name" value="CBS_pair_AcuB_like"/>
    <property type="match status" value="1"/>
</dbReference>
<name>A0A831UD52_GEOME</name>
<protein>
    <submittedName>
        <fullName evidence="4">CBS domain-containing protein</fullName>
    </submittedName>
</protein>
<dbReference type="PROSITE" id="PS51371">
    <property type="entry name" value="CBS"/>
    <property type="match status" value="2"/>
</dbReference>
<dbReference type="Pfam" id="PF00571">
    <property type="entry name" value="CBS"/>
    <property type="match status" value="2"/>
</dbReference>
<dbReference type="InterPro" id="IPR051257">
    <property type="entry name" value="Diverse_CBS-Domain"/>
</dbReference>
<evidence type="ECO:0000256" key="1">
    <source>
        <dbReference type="ARBA" id="ARBA00023122"/>
    </source>
</evidence>
<dbReference type="SMART" id="SM00116">
    <property type="entry name" value="CBS"/>
    <property type="match status" value="2"/>
</dbReference>
<feature type="domain" description="CBS" evidence="3">
    <location>
        <begin position="8"/>
        <end position="64"/>
    </location>
</feature>
<sequence length="145" mass="16293">MTRVADWMTPNPITIDENDTIIEAIHLMKEKEIRRLPVTRKGRFCGLITDRMLKEYSPGKATPLDTWEVHYILSKTPVKEVMNPKPFTVHPGDNLTDAAQLIHDNKLYGVCVVDDDGDLVGILTTTNIMEALIALCRRYEANGAG</sequence>
<dbReference type="InterPro" id="IPR000644">
    <property type="entry name" value="CBS_dom"/>
</dbReference>
<dbReference type="EMBL" id="DSOV01000042">
    <property type="protein sequence ID" value="HEN42525.1"/>
    <property type="molecule type" value="Genomic_DNA"/>
</dbReference>
<organism evidence="4">
    <name type="scientific">Geobacter metallireducens</name>
    <dbReference type="NCBI Taxonomy" id="28232"/>
    <lineage>
        <taxon>Bacteria</taxon>
        <taxon>Pseudomonadati</taxon>
        <taxon>Thermodesulfobacteriota</taxon>
        <taxon>Desulfuromonadia</taxon>
        <taxon>Geobacterales</taxon>
        <taxon>Geobacteraceae</taxon>
        <taxon>Geobacter</taxon>
    </lineage>
</organism>
<dbReference type="PANTHER" id="PTHR43080">
    <property type="entry name" value="CBS DOMAIN-CONTAINING PROTEIN CBSX3, MITOCHONDRIAL"/>
    <property type="match status" value="1"/>
</dbReference>
<gene>
    <name evidence="4" type="ORF">ENQ87_09135</name>
</gene>
<dbReference type="AlphaFoldDB" id="A0A831UD52"/>
<dbReference type="Gene3D" id="3.10.580.10">
    <property type="entry name" value="CBS-domain"/>
    <property type="match status" value="2"/>
</dbReference>
<dbReference type="InterPro" id="IPR046342">
    <property type="entry name" value="CBS_dom_sf"/>
</dbReference>
<dbReference type="PANTHER" id="PTHR43080:SF2">
    <property type="entry name" value="CBS DOMAIN-CONTAINING PROTEIN"/>
    <property type="match status" value="1"/>
</dbReference>
<evidence type="ECO:0000259" key="3">
    <source>
        <dbReference type="PROSITE" id="PS51371"/>
    </source>
</evidence>
<evidence type="ECO:0000313" key="4">
    <source>
        <dbReference type="EMBL" id="HEN42525.1"/>
    </source>
</evidence>
<evidence type="ECO:0000256" key="2">
    <source>
        <dbReference type="PROSITE-ProRule" id="PRU00703"/>
    </source>
</evidence>
<feature type="domain" description="CBS" evidence="3">
    <location>
        <begin position="82"/>
        <end position="140"/>
    </location>
</feature>
<reference evidence="4" key="1">
    <citation type="journal article" date="2020" name="mSystems">
        <title>Genome- and Community-Level Interaction Insights into Carbon Utilization and Element Cycling Functions of Hydrothermarchaeota in Hydrothermal Sediment.</title>
        <authorList>
            <person name="Zhou Z."/>
            <person name="Liu Y."/>
            <person name="Xu W."/>
            <person name="Pan J."/>
            <person name="Luo Z.H."/>
            <person name="Li M."/>
        </authorList>
    </citation>
    <scope>NUCLEOTIDE SEQUENCE [LARGE SCALE GENOMIC DNA]</scope>
    <source>
        <strain evidence="4">SpSt-349</strain>
    </source>
</reference>